<comment type="caution">
    <text evidence="10">The sequence shown here is derived from an EMBL/GenBank/DDBJ whole genome shotgun (WGS) entry which is preliminary data.</text>
</comment>
<keyword evidence="8" id="KW-0732">Signal</keyword>
<keyword evidence="5 7" id="KW-1133">Transmembrane helix</keyword>
<feature type="transmembrane region" description="Helical" evidence="7">
    <location>
        <begin position="76"/>
        <end position="99"/>
    </location>
</feature>
<evidence type="ECO:0000256" key="8">
    <source>
        <dbReference type="SAM" id="SignalP"/>
    </source>
</evidence>
<feature type="domain" description="Amino acid transporter transmembrane" evidence="9">
    <location>
        <begin position="3"/>
        <end position="221"/>
    </location>
</feature>
<dbReference type="GO" id="GO:0005774">
    <property type="term" value="C:vacuolar membrane"/>
    <property type="evidence" value="ECO:0007669"/>
    <property type="project" value="TreeGrafter"/>
</dbReference>
<evidence type="ECO:0000313" key="10">
    <source>
        <dbReference type="EMBL" id="CAE8714171.1"/>
    </source>
</evidence>
<dbReference type="AlphaFoldDB" id="A0A813KZD2"/>
<feature type="signal peptide" evidence="8">
    <location>
        <begin position="1"/>
        <end position="21"/>
    </location>
</feature>
<comment type="subcellular location">
    <subcellularLocation>
        <location evidence="1">Membrane</location>
        <topology evidence="1">Multi-pass membrane protein</topology>
    </subcellularLocation>
</comment>
<protein>
    <recommendedName>
        <fullName evidence="9">Amino acid transporter transmembrane domain-containing protein</fullName>
    </recommendedName>
</protein>
<dbReference type="Gene3D" id="1.20.1740.10">
    <property type="entry name" value="Amino acid/polyamine transporter I"/>
    <property type="match status" value="1"/>
</dbReference>
<sequence length="264" mass="28415">LNSLFGVLSLTLCFGLLLVSGLLLPQKAPPEDHPFVSDWKNFLGSLSIALLCFTGHPCLPTVYAESKQKTHTFRKPMVIGIGLAGAFYTAVGSVGFHFFGQQTQNPFTLNVGHALDGSLLPGIWLANPLVCFGIAVKTIAMFPFGVETICLALQGHSSPMTLQIMRFTIWALAMVGLLFSRDHIMQLSNILGNFLTAMTSIVTPCLCYLKLFHARNNKDNNTSSGNNNNIGNTKTVLVILVALVGLCIASLGITMALVFPSDAK</sequence>
<dbReference type="PANTHER" id="PTHR22950:SF692">
    <property type="entry name" value="TRANSMEMBRANE AMINO ACID TRANSPORTER FAMILY PROTEIN"/>
    <property type="match status" value="1"/>
</dbReference>
<evidence type="ECO:0000259" key="9">
    <source>
        <dbReference type="Pfam" id="PF01490"/>
    </source>
</evidence>
<dbReference type="GO" id="GO:0015179">
    <property type="term" value="F:L-amino acid transmembrane transporter activity"/>
    <property type="evidence" value="ECO:0007669"/>
    <property type="project" value="TreeGrafter"/>
</dbReference>
<gene>
    <name evidence="10" type="ORF">PGLA2088_LOCUS37856</name>
</gene>
<dbReference type="PANTHER" id="PTHR22950">
    <property type="entry name" value="AMINO ACID TRANSPORTER"/>
    <property type="match status" value="1"/>
</dbReference>
<proteinExistence type="predicted"/>
<reference evidence="10" key="1">
    <citation type="submission" date="2021-02" db="EMBL/GenBank/DDBJ databases">
        <authorList>
            <person name="Dougan E. K."/>
            <person name="Rhodes N."/>
            <person name="Thang M."/>
            <person name="Chan C."/>
        </authorList>
    </citation>
    <scope>NUCLEOTIDE SEQUENCE</scope>
</reference>
<evidence type="ECO:0000256" key="4">
    <source>
        <dbReference type="ARBA" id="ARBA00022970"/>
    </source>
</evidence>
<evidence type="ECO:0000256" key="6">
    <source>
        <dbReference type="ARBA" id="ARBA00023136"/>
    </source>
</evidence>
<evidence type="ECO:0000256" key="3">
    <source>
        <dbReference type="ARBA" id="ARBA00022692"/>
    </source>
</evidence>
<feature type="chain" id="PRO_5032965518" description="Amino acid transporter transmembrane domain-containing protein" evidence="8">
    <location>
        <begin position="22"/>
        <end position="264"/>
    </location>
</feature>
<feature type="transmembrane region" description="Helical" evidence="7">
    <location>
        <begin position="236"/>
        <end position="259"/>
    </location>
</feature>
<accession>A0A813KZD2</accession>
<dbReference type="InterPro" id="IPR013057">
    <property type="entry name" value="AA_transpt_TM"/>
</dbReference>
<evidence type="ECO:0000256" key="5">
    <source>
        <dbReference type="ARBA" id="ARBA00022989"/>
    </source>
</evidence>
<evidence type="ECO:0000256" key="2">
    <source>
        <dbReference type="ARBA" id="ARBA00022448"/>
    </source>
</evidence>
<feature type="transmembrane region" description="Helical" evidence="7">
    <location>
        <begin position="119"/>
        <end position="146"/>
    </location>
</feature>
<evidence type="ECO:0000256" key="7">
    <source>
        <dbReference type="SAM" id="Phobius"/>
    </source>
</evidence>
<organism evidence="10 11">
    <name type="scientific">Polarella glacialis</name>
    <name type="common">Dinoflagellate</name>
    <dbReference type="NCBI Taxonomy" id="89957"/>
    <lineage>
        <taxon>Eukaryota</taxon>
        <taxon>Sar</taxon>
        <taxon>Alveolata</taxon>
        <taxon>Dinophyceae</taxon>
        <taxon>Suessiales</taxon>
        <taxon>Suessiaceae</taxon>
        <taxon>Polarella</taxon>
    </lineage>
</organism>
<keyword evidence="3 7" id="KW-0812">Transmembrane</keyword>
<keyword evidence="2" id="KW-0813">Transport</keyword>
<keyword evidence="6 7" id="KW-0472">Membrane</keyword>
<evidence type="ECO:0000313" key="11">
    <source>
        <dbReference type="Proteomes" id="UP000626109"/>
    </source>
</evidence>
<evidence type="ECO:0000256" key="1">
    <source>
        <dbReference type="ARBA" id="ARBA00004141"/>
    </source>
</evidence>
<dbReference type="Pfam" id="PF01490">
    <property type="entry name" value="Aa_trans"/>
    <property type="match status" value="1"/>
</dbReference>
<feature type="transmembrane region" description="Helical" evidence="7">
    <location>
        <begin position="167"/>
        <end position="184"/>
    </location>
</feature>
<keyword evidence="4" id="KW-0029">Amino-acid transport</keyword>
<feature type="non-terminal residue" evidence="10">
    <location>
        <position position="264"/>
    </location>
</feature>
<dbReference type="Proteomes" id="UP000626109">
    <property type="component" value="Unassembled WGS sequence"/>
</dbReference>
<feature type="transmembrane region" description="Helical" evidence="7">
    <location>
        <begin position="41"/>
        <end position="64"/>
    </location>
</feature>
<name>A0A813KZD2_POLGL</name>
<feature type="transmembrane region" description="Helical" evidence="7">
    <location>
        <begin position="190"/>
        <end position="209"/>
    </location>
</feature>
<dbReference type="EMBL" id="CAJNNW010032592">
    <property type="protein sequence ID" value="CAE8714171.1"/>
    <property type="molecule type" value="Genomic_DNA"/>
</dbReference>